<dbReference type="RefSeq" id="WP_079473657.1">
    <property type="nucleotide sequence ID" value="NZ_FUZZ01000008.1"/>
</dbReference>
<evidence type="ECO:0000313" key="1">
    <source>
        <dbReference type="EMBL" id="SKD10492.1"/>
    </source>
</evidence>
<protein>
    <recommendedName>
        <fullName evidence="3">DinB superfamily protein</fullName>
    </recommendedName>
</protein>
<proteinExistence type="predicted"/>
<dbReference type="InterPro" id="IPR011463">
    <property type="entry name" value="DUF1569"/>
</dbReference>
<name>A0A1T5PCW0_9BACT</name>
<evidence type="ECO:0000313" key="2">
    <source>
        <dbReference type="Proteomes" id="UP000190166"/>
    </source>
</evidence>
<dbReference type="STRING" id="393003.SAMN05660461_6410"/>
<reference evidence="2" key="1">
    <citation type="submission" date="2017-02" db="EMBL/GenBank/DDBJ databases">
        <authorList>
            <person name="Varghese N."/>
            <person name="Submissions S."/>
        </authorList>
    </citation>
    <scope>NUCLEOTIDE SEQUENCE [LARGE SCALE GENOMIC DNA]</scope>
    <source>
        <strain evidence="2">DSM 18108</strain>
    </source>
</reference>
<sequence length="150" mass="17458">MKTIFDNATREELISRINLLTKNHTAQWGKMNVYQMTKHCTIWNNWVLGKNQSVYTQGLLGWIFGKMALKGLVGNEKPMKRNMPAGSAFLTKEKNGDVELQKKIWIEQVTEYGHFSNPGFIHDFFGKMKVDEIGILAYKHFDHHLRQFNV</sequence>
<gene>
    <name evidence="1" type="ORF">SAMN05660461_6410</name>
</gene>
<organism evidence="1 2">
    <name type="scientific">Chitinophaga ginsengisegetis</name>
    <dbReference type="NCBI Taxonomy" id="393003"/>
    <lineage>
        <taxon>Bacteria</taxon>
        <taxon>Pseudomonadati</taxon>
        <taxon>Bacteroidota</taxon>
        <taxon>Chitinophagia</taxon>
        <taxon>Chitinophagales</taxon>
        <taxon>Chitinophagaceae</taxon>
        <taxon>Chitinophaga</taxon>
    </lineage>
</organism>
<keyword evidence="2" id="KW-1185">Reference proteome</keyword>
<dbReference type="Pfam" id="PF07606">
    <property type="entry name" value="DUF1569"/>
    <property type="match status" value="1"/>
</dbReference>
<dbReference type="EMBL" id="FUZZ01000008">
    <property type="protein sequence ID" value="SKD10492.1"/>
    <property type="molecule type" value="Genomic_DNA"/>
</dbReference>
<accession>A0A1T5PCW0</accession>
<evidence type="ECO:0008006" key="3">
    <source>
        <dbReference type="Google" id="ProtNLM"/>
    </source>
</evidence>
<dbReference type="Proteomes" id="UP000190166">
    <property type="component" value="Unassembled WGS sequence"/>
</dbReference>
<dbReference type="AlphaFoldDB" id="A0A1T5PCW0"/>